<feature type="transmembrane region" description="Helical" evidence="1">
    <location>
        <begin position="21"/>
        <end position="39"/>
    </location>
</feature>
<dbReference type="AlphaFoldDB" id="A0A926QGW9"/>
<reference evidence="2" key="1">
    <citation type="submission" date="2020-09" db="EMBL/GenBank/DDBJ databases">
        <title>Draft Genome Sequence of Paenibacillus sp. WST5.</title>
        <authorList>
            <person name="Bao Z."/>
        </authorList>
    </citation>
    <scope>NUCLEOTIDE SEQUENCE</scope>
    <source>
        <strain evidence="2">WST5</strain>
    </source>
</reference>
<gene>
    <name evidence="2" type="ORF">ICC18_01935</name>
</gene>
<keyword evidence="1" id="KW-0472">Membrane</keyword>
<dbReference type="EMBL" id="JACVVD010000001">
    <property type="protein sequence ID" value="MBD0378880.1"/>
    <property type="molecule type" value="Genomic_DNA"/>
</dbReference>
<feature type="transmembrane region" description="Helical" evidence="1">
    <location>
        <begin position="118"/>
        <end position="136"/>
    </location>
</feature>
<proteinExistence type="predicted"/>
<keyword evidence="1" id="KW-0812">Transmembrane</keyword>
<feature type="transmembrane region" description="Helical" evidence="1">
    <location>
        <begin position="54"/>
        <end position="76"/>
    </location>
</feature>
<name>A0A926QGW9_9BACL</name>
<feature type="transmembrane region" description="Helical" evidence="1">
    <location>
        <begin position="88"/>
        <end position="112"/>
    </location>
</feature>
<evidence type="ECO:0000313" key="2">
    <source>
        <dbReference type="EMBL" id="MBD0378880.1"/>
    </source>
</evidence>
<comment type="caution">
    <text evidence="2">The sequence shown here is derived from an EMBL/GenBank/DDBJ whole genome shotgun (WGS) entry which is preliminary data.</text>
</comment>
<evidence type="ECO:0000313" key="3">
    <source>
        <dbReference type="Proteomes" id="UP000650466"/>
    </source>
</evidence>
<dbReference type="Proteomes" id="UP000650466">
    <property type="component" value="Unassembled WGS sequence"/>
</dbReference>
<accession>A0A926QGW9</accession>
<keyword evidence="3" id="KW-1185">Reference proteome</keyword>
<organism evidence="2 3">
    <name type="scientific">Paenibacillus sedimenti</name>
    <dbReference type="NCBI Taxonomy" id="2770274"/>
    <lineage>
        <taxon>Bacteria</taxon>
        <taxon>Bacillati</taxon>
        <taxon>Bacillota</taxon>
        <taxon>Bacilli</taxon>
        <taxon>Bacillales</taxon>
        <taxon>Paenibacillaceae</taxon>
        <taxon>Paenibacillus</taxon>
    </lineage>
</organism>
<protein>
    <submittedName>
        <fullName evidence="2">Uncharacterized protein</fullName>
    </submittedName>
</protein>
<keyword evidence="1" id="KW-1133">Transmembrane helix</keyword>
<sequence length="148" mass="17181">MSWFLIASSAIMYKKFPRKDFAFVFLFVDFLNTNLYYLFGDAFHFFMISDDPMLYVSLALLQSIIIPLTIAIMINVSVQNQVMSRKAAVQLAAIGALVCLELMSHLLLLITYHGFLTAIWLFLYRLVLFYMAYLALKCFKRMCSYGLY</sequence>
<evidence type="ECO:0000256" key="1">
    <source>
        <dbReference type="SAM" id="Phobius"/>
    </source>
</evidence>